<sequence>MEYAPKESASHLSGLLPPTPATSPRAVVATSGFGIAWAAAIGYVLGGPHDGYISMFTAVIAITVSLILGIALGYLMQSVRANQFKTDNAQLAADRCEHNLEAQLKLLSSSCGSKELNSIARSHALALETDLASVGLGWLAGHLADAVDPMGARDAPPYSSLDPELIFRYTQDLLSAGPSCSSIIGRLARPEGDGEITRAFDRPTHLKPE</sequence>
<feature type="transmembrane region" description="Helical" evidence="1">
    <location>
        <begin position="52"/>
        <end position="75"/>
    </location>
</feature>
<dbReference type="EMBL" id="JADJZA010000001">
    <property type="protein sequence ID" value="MBK9295749.1"/>
    <property type="molecule type" value="Genomic_DNA"/>
</dbReference>
<evidence type="ECO:0000313" key="3">
    <source>
        <dbReference type="Proteomes" id="UP000727993"/>
    </source>
</evidence>
<accession>A0A936N9U7</accession>
<reference evidence="2 3" key="1">
    <citation type="submission" date="2020-10" db="EMBL/GenBank/DDBJ databases">
        <title>Connecting structure to function with the recovery of over 1000 high-quality activated sludge metagenome-assembled genomes encoding full-length rRNA genes using long-read sequencing.</title>
        <authorList>
            <person name="Singleton C.M."/>
            <person name="Petriglieri F."/>
            <person name="Kristensen J.M."/>
            <person name="Kirkegaard R.H."/>
            <person name="Michaelsen T.Y."/>
            <person name="Andersen M.H."/>
            <person name="Karst S.M."/>
            <person name="Dueholm M.S."/>
            <person name="Nielsen P.H."/>
            <person name="Albertsen M."/>
        </authorList>
    </citation>
    <scope>NUCLEOTIDE SEQUENCE [LARGE SCALE GENOMIC DNA]</scope>
    <source>
        <strain evidence="2">Lyne_18-Q3-R50-59_MAXAC.006</strain>
    </source>
</reference>
<evidence type="ECO:0000256" key="1">
    <source>
        <dbReference type="SAM" id="Phobius"/>
    </source>
</evidence>
<keyword evidence="1" id="KW-1133">Transmembrane helix</keyword>
<organism evidence="2 3">
    <name type="scientific">Candidatus Neomicrothrix subdominans</name>
    <dbReference type="NCBI Taxonomy" id="2954438"/>
    <lineage>
        <taxon>Bacteria</taxon>
        <taxon>Bacillati</taxon>
        <taxon>Actinomycetota</taxon>
        <taxon>Acidimicrobiia</taxon>
        <taxon>Acidimicrobiales</taxon>
        <taxon>Microthrixaceae</taxon>
        <taxon>Candidatus Neomicrothrix</taxon>
    </lineage>
</organism>
<name>A0A936N9U7_9ACTN</name>
<dbReference type="Proteomes" id="UP000727993">
    <property type="component" value="Unassembled WGS sequence"/>
</dbReference>
<keyword evidence="1" id="KW-0812">Transmembrane</keyword>
<protein>
    <submittedName>
        <fullName evidence="2">Uncharacterized protein</fullName>
    </submittedName>
</protein>
<proteinExistence type="predicted"/>
<feature type="transmembrane region" description="Helical" evidence="1">
    <location>
        <begin position="26"/>
        <end position="46"/>
    </location>
</feature>
<gene>
    <name evidence="2" type="ORF">IPN02_02495</name>
</gene>
<keyword evidence="1" id="KW-0472">Membrane</keyword>
<comment type="caution">
    <text evidence="2">The sequence shown here is derived from an EMBL/GenBank/DDBJ whole genome shotgun (WGS) entry which is preliminary data.</text>
</comment>
<dbReference type="AlphaFoldDB" id="A0A936N9U7"/>
<evidence type="ECO:0000313" key="2">
    <source>
        <dbReference type="EMBL" id="MBK9295749.1"/>
    </source>
</evidence>